<name>A0A438MY59_EXOME</name>
<dbReference type="InterPro" id="IPR002347">
    <property type="entry name" value="SDR_fam"/>
</dbReference>
<protein>
    <recommendedName>
        <fullName evidence="4">NAD(P)-binding protein</fullName>
    </recommendedName>
</protein>
<dbReference type="OrthoDB" id="7289984at2759"/>
<comment type="caution">
    <text evidence="2">The sequence shown here is derived from an EMBL/GenBank/DDBJ whole genome shotgun (WGS) entry which is preliminary data.</text>
</comment>
<reference evidence="2 3" key="1">
    <citation type="submission" date="2017-03" db="EMBL/GenBank/DDBJ databases">
        <title>Genomes of endolithic fungi from Antarctica.</title>
        <authorList>
            <person name="Coleine C."/>
            <person name="Masonjones S."/>
            <person name="Stajich J.E."/>
        </authorList>
    </citation>
    <scope>NUCLEOTIDE SEQUENCE [LARGE SCALE GENOMIC DNA]</scope>
    <source>
        <strain evidence="2 3">CCFEE 6314</strain>
    </source>
</reference>
<evidence type="ECO:0000256" key="1">
    <source>
        <dbReference type="ARBA" id="ARBA00022857"/>
    </source>
</evidence>
<dbReference type="PRINTS" id="PR00081">
    <property type="entry name" value="GDHRDH"/>
</dbReference>
<dbReference type="InterPro" id="IPR052184">
    <property type="entry name" value="SDR_enzymes"/>
</dbReference>
<dbReference type="VEuPathDB" id="FungiDB:PV10_08227"/>
<dbReference type="Gene3D" id="3.40.50.720">
    <property type="entry name" value="NAD(P)-binding Rossmann-like Domain"/>
    <property type="match status" value="1"/>
</dbReference>
<dbReference type="PROSITE" id="PS00061">
    <property type="entry name" value="ADH_SHORT"/>
    <property type="match status" value="1"/>
</dbReference>
<dbReference type="PANTHER" id="PTHR45458:SF3">
    <property type="entry name" value="CHAIN DEHYDROGENASE (ATSC), PUTATIVE-RELATED"/>
    <property type="match status" value="1"/>
</dbReference>
<evidence type="ECO:0008006" key="4">
    <source>
        <dbReference type="Google" id="ProtNLM"/>
    </source>
</evidence>
<gene>
    <name evidence="2" type="ORF">B0A52_08476</name>
</gene>
<dbReference type="GO" id="GO:0016616">
    <property type="term" value="F:oxidoreductase activity, acting on the CH-OH group of donors, NAD or NADP as acceptor"/>
    <property type="evidence" value="ECO:0007669"/>
    <property type="project" value="TreeGrafter"/>
</dbReference>
<sequence>MSSYVVTGVSRGIGFEFLRQLSSDPANTVIGLVRDPASTKAKVAELKRNNIHILKGDLEDYQSLKDAAAETTKITGGSLDYLIGNAAFISHFSGFDGFGALGTDPVALENDLMTSFKTNVVGNVHLINLFMPLILKGKKKKVIIISSGMADDSLTAKYEIEGGGPYSISKSGVNTVVVKFSAEYAKDGVLFMSICPGIVDTGNFDNLTEHQQQKAGVVFQKFAAYAPNFAGQARPEDSVKAVISVYEKASVANGDGGSFVSHTGTDKWL</sequence>
<proteinExistence type="predicted"/>
<dbReference type="PANTHER" id="PTHR45458">
    <property type="entry name" value="SHORT-CHAIN DEHYDROGENASE/REDUCTASE SDR"/>
    <property type="match status" value="1"/>
</dbReference>
<evidence type="ECO:0000313" key="2">
    <source>
        <dbReference type="EMBL" id="RVX67871.1"/>
    </source>
</evidence>
<dbReference type="SUPFAM" id="SSF51735">
    <property type="entry name" value="NAD(P)-binding Rossmann-fold domains"/>
    <property type="match status" value="1"/>
</dbReference>
<dbReference type="Proteomes" id="UP000288859">
    <property type="component" value="Unassembled WGS sequence"/>
</dbReference>
<dbReference type="EMBL" id="NAJM01000043">
    <property type="protein sequence ID" value="RVX67871.1"/>
    <property type="molecule type" value="Genomic_DNA"/>
</dbReference>
<accession>A0A438MY59</accession>
<dbReference type="Pfam" id="PF00106">
    <property type="entry name" value="adh_short"/>
    <property type="match status" value="1"/>
</dbReference>
<keyword evidence="1" id="KW-0521">NADP</keyword>
<organism evidence="2 3">
    <name type="scientific">Exophiala mesophila</name>
    <name type="common">Black yeast-like fungus</name>
    <dbReference type="NCBI Taxonomy" id="212818"/>
    <lineage>
        <taxon>Eukaryota</taxon>
        <taxon>Fungi</taxon>
        <taxon>Dikarya</taxon>
        <taxon>Ascomycota</taxon>
        <taxon>Pezizomycotina</taxon>
        <taxon>Eurotiomycetes</taxon>
        <taxon>Chaetothyriomycetidae</taxon>
        <taxon>Chaetothyriales</taxon>
        <taxon>Herpotrichiellaceae</taxon>
        <taxon>Exophiala</taxon>
    </lineage>
</organism>
<dbReference type="AlphaFoldDB" id="A0A438MY59"/>
<dbReference type="InterPro" id="IPR020904">
    <property type="entry name" value="Sc_DH/Rdtase_CS"/>
</dbReference>
<evidence type="ECO:0000313" key="3">
    <source>
        <dbReference type="Proteomes" id="UP000288859"/>
    </source>
</evidence>
<dbReference type="InterPro" id="IPR036291">
    <property type="entry name" value="NAD(P)-bd_dom_sf"/>
</dbReference>